<protein>
    <submittedName>
        <fullName evidence="1">Uncharacterized protein</fullName>
    </submittedName>
</protein>
<dbReference type="RefSeq" id="WP_126296276.1">
    <property type="nucleotide sequence ID" value="NZ_CP155468.1"/>
</dbReference>
<evidence type="ECO:0000313" key="2">
    <source>
        <dbReference type="Proteomes" id="UP000276349"/>
    </source>
</evidence>
<reference evidence="1 2" key="1">
    <citation type="submission" date="2018-12" db="EMBL/GenBank/DDBJ databases">
        <authorList>
            <person name="Yu L."/>
        </authorList>
    </citation>
    <scope>NUCLEOTIDE SEQUENCE [LARGE SCALE GENOMIC DNA]</scope>
    <source>
        <strain evidence="1 2">S5H2222</strain>
    </source>
</reference>
<keyword evidence="2" id="KW-1185">Reference proteome</keyword>
<name>A0A431UCG7_9BACI</name>
<dbReference type="EMBL" id="RXNR01000110">
    <property type="protein sequence ID" value="RTQ86815.1"/>
    <property type="molecule type" value="Genomic_DNA"/>
</dbReference>
<proteinExistence type="predicted"/>
<organism evidence="1 2">
    <name type="scientific">Lysinibacillus telephonicus</name>
    <dbReference type="NCBI Taxonomy" id="1714840"/>
    <lineage>
        <taxon>Bacteria</taxon>
        <taxon>Bacillati</taxon>
        <taxon>Bacillota</taxon>
        <taxon>Bacilli</taxon>
        <taxon>Bacillales</taxon>
        <taxon>Bacillaceae</taxon>
        <taxon>Lysinibacillus</taxon>
    </lineage>
</organism>
<accession>A0A431UCG7</accession>
<dbReference type="Proteomes" id="UP000276349">
    <property type="component" value="Unassembled WGS sequence"/>
</dbReference>
<comment type="caution">
    <text evidence="1">The sequence shown here is derived from an EMBL/GenBank/DDBJ whole genome shotgun (WGS) entry which is preliminary data.</text>
</comment>
<dbReference type="OrthoDB" id="1797524at2"/>
<gene>
    <name evidence="1" type="ORF">EKG35_19785</name>
</gene>
<dbReference type="AlphaFoldDB" id="A0A431UCG7"/>
<evidence type="ECO:0000313" key="1">
    <source>
        <dbReference type="EMBL" id="RTQ86815.1"/>
    </source>
</evidence>
<sequence length="158" mass="18417">MSLFTFLVSDCPLEEVDYSGITEITVRELKKLYPISDKTPVQSWHSMDDDTRILHAPDASAFGELVISFCNNPPYDLAFYTEKEYAYSLDGNWKGKFLTDFVDYIKTHIKASENVQLLIFWAGDGEQKLIEREISIEEIQPNHLEQFKRKKNIRIQFV</sequence>